<sequence length="208" mass="22350">MNPAKKRGIAALVVLALAAAWAGISHATNTPPFKKPKGTIEASELCPSFGTSQEAADILNRLLPYAVSYRIPREGGTPRGLSPTDLHHLSSCSISGDGRRLLLARTEMGAWSSEQSWREEVLGNTDGRRPVAFDAGRWAFTTTPENLRVAAVHSACLPYGDSSLSTYVELRGPAPADRVDDLRRLAEIAAEQAHKAAHCTVPADTPRK</sequence>
<evidence type="ECO:0000256" key="1">
    <source>
        <dbReference type="SAM" id="SignalP"/>
    </source>
</evidence>
<evidence type="ECO:0000313" key="3">
    <source>
        <dbReference type="Proteomes" id="UP000632849"/>
    </source>
</evidence>
<evidence type="ECO:0008006" key="4">
    <source>
        <dbReference type="Google" id="ProtNLM"/>
    </source>
</evidence>
<feature type="chain" id="PRO_5037633706" description="Secreted protein" evidence="1">
    <location>
        <begin position="28"/>
        <end position="208"/>
    </location>
</feature>
<protein>
    <recommendedName>
        <fullName evidence="4">Secreted protein</fullName>
    </recommendedName>
</protein>
<gene>
    <name evidence="2" type="ORF">GCM10017667_30670</name>
</gene>
<accession>A0A919EN57</accession>
<name>A0A919EN57_STRFL</name>
<comment type="caution">
    <text evidence="2">The sequence shown here is derived from an EMBL/GenBank/DDBJ whole genome shotgun (WGS) entry which is preliminary data.</text>
</comment>
<feature type="signal peptide" evidence="1">
    <location>
        <begin position="1"/>
        <end position="27"/>
    </location>
</feature>
<dbReference type="AlphaFoldDB" id="A0A919EN57"/>
<keyword evidence="3" id="KW-1185">Reference proteome</keyword>
<organism evidence="2 3">
    <name type="scientific">Streptomyces filamentosus</name>
    <name type="common">Streptomyces roseosporus</name>
    <dbReference type="NCBI Taxonomy" id="67294"/>
    <lineage>
        <taxon>Bacteria</taxon>
        <taxon>Bacillati</taxon>
        <taxon>Actinomycetota</taxon>
        <taxon>Actinomycetes</taxon>
        <taxon>Kitasatosporales</taxon>
        <taxon>Streptomycetaceae</taxon>
        <taxon>Streptomyces</taxon>
    </lineage>
</organism>
<dbReference type="Proteomes" id="UP000632849">
    <property type="component" value="Unassembled WGS sequence"/>
</dbReference>
<reference evidence="2" key="1">
    <citation type="journal article" date="2014" name="Int. J. Syst. Evol. Microbiol.">
        <title>Complete genome sequence of Corynebacterium casei LMG S-19264T (=DSM 44701T), isolated from a smear-ripened cheese.</title>
        <authorList>
            <consortium name="US DOE Joint Genome Institute (JGI-PGF)"/>
            <person name="Walter F."/>
            <person name="Albersmeier A."/>
            <person name="Kalinowski J."/>
            <person name="Ruckert C."/>
        </authorList>
    </citation>
    <scope>NUCLEOTIDE SEQUENCE</scope>
    <source>
        <strain evidence="2">JCM 4122</strain>
    </source>
</reference>
<proteinExistence type="predicted"/>
<dbReference type="EMBL" id="BNBE01000001">
    <property type="protein sequence ID" value="GHF97965.1"/>
    <property type="molecule type" value="Genomic_DNA"/>
</dbReference>
<evidence type="ECO:0000313" key="2">
    <source>
        <dbReference type="EMBL" id="GHF97965.1"/>
    </source>
</evidence>
<reference evidence="2" key="2">
    <citation type="submission" date="2020-09" db="EMBL/GenBank/DDBJ databases">
        <authorList>
            <person name="Sun Q."/>
            <person name="Ohkuma M."/>
        </authorList>
    </citation>
    <scope>NUCLEOTIDE SEQUENCE</scope>
    <source>
        <strain evidence="2">JCM 4122</strain>
    </source>
</reference>
<keyword evidence="1" id="KW-0732">Signal</keyword>